<dbReference type="PRINTS" id="PR00053">
    <property type="entry name" value="FORKHEAD"/>
</dbReference>
<proteinExistence type="predicted"/>
<feature type="region of interest" description="Disordered" evidence="3">
    <location>
        <begin position="336"/>
        <end position="435"/>
    </location>
</feature>
<feature type="compositionally biased region" description="Low complexity" evidence="3">
    <location>
        <begin position="339"/>
        <end position="355"/>
    </location>
</feature>
<dbReference type="InterPro" id="IPR001766">
    <property type="entry name" value="Fork_head_dom"/>
</dbReference>
<feature type="compositionally biased region" description="Low complexity" evidence="3">
    <location>
        <begin position="45"/>
        <end position="74"/>
    </location>
</feature>
<evidence type="ECO:0000256" key="3">
    <source>
        <dbReference type="SAM" id="MobiDB-lite"/>
    </source>
</evidence>
<evidence type="ECO:0000313" key="6">
    <source>
        <dbReference type="Proteomes" id="UP000246740"/>
    </source>
</evidence>
<evidence type="ECO:0000256" key="2">
    <source>
        <dbReference type="PROSITE-ProRule" id="PRU00089"/>
    </source>
</evidence>
<dbReference type="CDD" id="cd00059">
    <property type="entry name" value="FH_FOX"/>
    <property type="match status" value="1"/>
</dbReference>
<dbReference type="AlphaFoldDB" id="A0A317XRN3"/>
<dbReference type="GO" id="GO:0005634">
    <property type="term" value="C:nucleus"/>
    <property type="evidence" value="ECO:0007669"/>
    <property type="project" value="UniProtKB-SubCell"/>
</dbReference>
<dbReference type="Pfam" id="PF00250">
    <property type="entry name" value="Forkhead"/>
    <property type="match status" value="1"/>
</dbReference>
<keyword evidence="1 2" id="KW-0238">DNA-binding</keyword>
<reference evidence="5 6" key="1">
    <citation type="journal article" date="2018" name="Mol. Biol. Evol.">
        <title>Broad Genomic Sampling Reveals a Smut Pathogenic Ancestry of the Fungal Clade Ustilaginomycotina.</title>
        <authorList>
            <person name="Kijpornyongpan T."/>
            <person name="Mondo S.J."/>
            <person name="Barry K."/>
            <person name="Sandor L."/>
            <person name="Lee J."/>
            <person name="Lipzen A."/>
            <person name="Pangilinan J."/>
            <person name="LaButti K."/>
            <person name="Hainaut M."/>
            <person name="Henrissat B."/>
            <person name="Grigoriev I.V."/>
            <person name="Spatafora J.W."/>
            <person name="Aime M.C."/>
        </authorList>
    </citation>
    <scope>NUCLEOTIDE SEQUENCE [LARGE SCALE GENOMIC DNA]</scope>
    <source>
        <strain evidence="5 6">MCA 3645</strain>
    </source>
</reference>
<comment type="subcellular location">
    <subcellularLocation>
        <location evidence="2">Nucleus</location>
    </subcellularLocation>
</comment>
<keyword evidence="6" id="KW-1185">Reference proteome</keyword>
<accession>A0A317XRN3</accession>
<feature type="compositionally biased region" description="Basic and acidic residues" evidence="3">
    <location>
        <begin position="424"/>
        <end position="435"/>
    </location>
</feature>
<name>A0A317XRN3_9BASI</name>
<dbReference type="OrthoDB" id="5954824at2759"/>
<feature type="region of interest" description="Disordered" evidence="3">
    <location>
        <begin position="45"/>
        <end position="78"/>
    </location>
</feature>
<dbReference type="GO" id="GO:0000981">
    <property type="term" value="F:DNA-binding transcription factor activity, RNA polymerase II-specific"/>
    <property type="evidence" value="ECO:0007669"/>
    <property type="project" value="TreeGrafter"/>
</dbReference>
<dbReference type="GO" id="GO:0000978">
    <property type="term" value="F:RNA polymerase II cis-regulatory region sequence-specific DNA binding"/>
    <property type="evidence" value="ECO:0007669"/>
    <property type="project" value="TreeGrafter"/>
</dbReference>
<dbReference type="EMBL" id="KZ819192">
    <property type="protein sequence ID" value="PWZ00752.1"/>
    <property type="molecule type" value="Genomic_DNA"/>
</dbReference>
<dbReference type="PROSITE" id="PS50039">
    <property type="entry name" value="FORK_HEAD_3"/>
    <property type="match status" value="1"/>
</dbReference>
<dbReference type="SMART" id="SM00339">
    <property type="entry name" value="FH"/>
    <property type="match status" value="1"/>
</dbReference>
<organism evidence="5 6">
    <name type="scientific">Testicularia cyperi</name>
    <dbReference type="NCBI Taxonomy" id="1882483"/>
    <lineage>
        <taxon>Eukaryota</taxon>
        <taxon>Fungi</taxon>
        <taxon>Dikarya</taxon>
        <taxon>Basidiomycota</taxon>
        <taxon>Ustilaginomycotina</taxon>
        <taxon>Ustilaginomycetes</taxon>
        <taxon>Ustilaginales</taxon>
        <taxon>Anthracoideaceae</taxon>
        <taxon>Testicularia</taxon>
    </lineage>
</organism>
<dbReference type="InterPro" id="IPR036388">
    <property type="entry name" value="WH-like_DNA-bd_sf"/>
</dbReference>
<feature type="compositionally biased region" description="Polar residues" evidence="3">
    <location>
        <begin position="367"/>
        <end position="379"/>
    </location>
</feature>
<dbReference type="InParanoid" id="A0A317XRN3"/>
<keyword evidence="2" id="KW-0539">Nucleus</keyword>
<dbReference type="InterPro" id="IPR050211">
    <property type="entry name" value="FOX_domain-containing"/>
</dbReference>
<feature type="domain" description="Fork-head" evidence="4">
    <location>
        <begin position="150"/>
        <end position="231"/>
    </location>
</feature>
<dbReference type="PANTHER" id="PTHR11829">
    <property type="entry name" value="FORKHEAD BOX PROTEIN"/>
    <property type="match status" value="1"/>
</dbReference>
<dbReference type="SUPFAM" id="SSF46785">
    <property type="entry name" value="Winged helix' DNA-binding domain"/>
    <property type="match status" value="1"/>
</dbReference>
<protein>
    <recommendedName>
        <fullName evidence="4">Fork-head domain-containing protein</fullName>
    </recommendedName>
</protein>
<gene>
    <name evidence="5" type="ORF">BCV70DRAFT_237088</name>
</gene>
<dbReference type="Gene3D" id="1.10.10.10">
    <property type="entry name" value="Winged helix-like DNA-binding domain superfamily/Winged helix DNA-binding domain"/>
    <property type="match status" value="1"/>
</dbReference>
<sequence>MSLLASHVPALHRHHHMYRRPSVSMPASIDESPSRMCAPLPTCTSSRSSFRSSLPVLSPQTAPVSPASSPLRSPSPLPSEIYRRSSDHHLGLSSFTEGFVSRPSLGISLSYDPSTAHIRRPEERFRSKWARSQYYQTIWNALESGDASARPNLAYVELIKLCILKSPDLKLTILQLYNDLESKFPFFAEQSNSKGWKNTVRHNLSTQAYFVKLERERGQIGKGHYWTYCPDMEKPTSLAQSSVISISSLLPGHARPHLPVPPVYLPSHPDPHSLEVVHGHEWWTQRSRSLPNVSTRRLDMVPHSGPRAITLQPFSPQIASRQRLIPEHARRRERDLLLTPSSSTPQTTSSSASPTGQAAEAVGLGVATSTPTRTRSHTVSGAAESHRRLAKLTLDSPNAPNRSLGDYFLSHPISSRKRRSLSPDLHRDRRDQSPY</sequence>
<dbReference type="InterPro" id="IPR036390">
    <property type="entry name" value="WH_DNA-bd_sf"/>
</dbReference>
<dbReference type="STRING" id="1882483.A0A317XRN3"/>
<dbReference type="PANTHER" id="PTHR11829:SF343">
    <property type="entry name" value="FORK-HEAD DOMAIN-CONTAINING PROTEIN"/>
    <property type="match status" value="1"/>
</dbReference>
<feature type="DNA-binding region" description="Fork-head" evidence="2">
    <location>
        <begin position="150"/>
        <end position="231"/>
    </location>
</feature>
<dbReference type="Proteomes" id="UP000246740">
    <property type="component" value="Unassembled WGS sequence"/>
</dbReference>
<evidence type="ECO:0000313" key="5">
    <source>
        <dbReference type="EMBL" id="PWZ00752.1"/>
    </source>
</evidence>
<evidence type="ECO:0000259" key="4">
    <source>
        <dbReference type="PROSITE" id="PS50039"/>
    </source>
</evidence>
<evidence type="ECO:0000256" key="1">
    <source>
        <dbReference type="ARBA" id="ARBA00023125"/>
    </source>
</evidence>